<dbReference type="CDD" id="cd18808">
    <property type="entry name" value="SF1_C_Upf1"/>
    <property type="match status" value="1"/>
</dbReference>
<dbReference type="PANTHER" id="PTHR10887">
    <property type="entry name" value="DNA2/NAM7 HELICASE FAMILY"/>
    <property type="match status" value="1"/>
</dbReference>
<accession>A0A8J5JBV5</accession>
<dbReference type="Pfam" id="PF13086">
    <property type="entry name" value="AAA_11"/>
    <property type="match status" value="1"/>
</dbReference>
<evidence type="ECO:0000313" key="8">
    <source>
        <dbReference type="EMBL" id="KAG6976867.1"/>
    </source>
</evidence>
<evidence type="ECO:0000259" key="6">
    <source>
        <dbReference type="Pfam" id="PF13086"/>
    </source>
</evidence>
<keyword evidence="9" id="KW-1185">Reference proteome</keyword>
<gene>
    <name evidence="8" type="ORF">JG688_00000929</name>
</gene>
<dbReference type="InterPro" id="IPR041677">
    <property type="entry name" value="DNA2/NAM7_AAA_11"/>
</dbReference>
<dbReference type="InterPro" id="IPR041679">
    <property type="entry name" value="DNA2/NAM7-like_C"/>
</dbReference>
<evidence type="ECO:0000256" key="1">
    <source>
        <dbReference type="ARBA" id="ARBA00022741"/>
    </source>
</evidence>
<dbReference type="InterPro" id="IPR045055">
    <property type="entry name" value="DNA2/NAM7-like"/>
</dbReference>
<evidence type="ECO:0000259" key="7">
    <source>
        <dbReference type="Pfam" id="PF13087"/>
    </source>
</evidence>
<keyword evidence="1" id="KW-0547">Nucleotide-binding</keyword>
<dbReference type="InterPro" id="IPR047187">
    <property type="entry name" value="SF1_C_Upf1"/>
</dbReference>
<sequence length="888" mass="100276">MDTDGGGIKKRKAEANATLRKKPRRSGRDKSEFVSMEVGMREFKKRLAASGSKDADTAAAGANTVEDLTQDVKKTRTRVKPKTEATKTAAKKATAAVKKAPVKKTVSAAKKAAIAKKSTAEKKTPVKRTTRAATGMTLAEVKAQLEREQKERVEYRIQTLRLLSEGLYDGEKGESYRPRIVRVGRPESSQQLSSLAAAREASESKKNRKKMRKYAREVEEVLLESLVTKHRSTFPTVKQARQAIIKNAQIVFCTLSGAGSVAMCEFAQDFDALIIDEAAQAVEASTLIPFKFRPHRVVLVGDHRQLSATVISKNLVSMGYDRSLQQRLVENGSPVLLLNQQYRMHPEISEFPSTYFYDGRLVQNENMREWTAQDYHRDRAFKPLLFLDVQGAQSQVSGSTSLRNLSEVEAVIQLVRRLLTKFPRIDWKKRIGVIAPYKQQIYEVRGAIGKLEAEFERHLGIEVNTVDGFQGREKEIIIYSCVRTSYGGRRKKKKRSRGNDEDGDVLDAFWADERRMNVAITRAKSSLWIVGNSTLLKQSRAWRALIQHTKDHSSVRQDPEIEELDEENGEWVLCRTCAEHYERTRRGRKPNDPKGFKVKMNGRFQEAAWVMHKSRVVAHRGTSEMGTETPEEEERRREIELELEARRILLKRRRVASSEEGAEEEIVEMENREERQVEEPSAAQLVHLPTTGWRCPGIVPDAFYRDNVELVHAFAKYYVGTYRVNVVRDLRSDKLCIENDQVNQILVKDATLMSAEELAVLSKFKHSSDMNLNLEGRKLKQAAMAAVQHFCGPAKNFSAHKGSGRAKAITARNERFDRVQQPLSMEVMLQLQSLDSSMHDGGAAAVAPEAMQSQEGSVQQPTSPNGYLIQQSAAATEVIERFPSSREE</sequence>
<dbReference type="CDD" id="cd18042">
    <property type="entry name" value="DEXXQc_SETX"/>
    <property type="match status" value="1"/>
</dbReference>
<proteinExistence type="predicted"/>
<keyword evidence="2" id="KW-0378">Hydrolase</keyword>
<evidence type="ECO:0000313" key="9">
    <source>
        <dbReference type="Proteomes" id="UP000709295"/>
    </source>
</evidence>
<dbReference type="Pfam" id="PF13087">
    <property type="entry name" value="AAA_12"/>
    <property type="match status" value="1"/>
</dbReference>
<keyword evidence="3" id="KW-0347">Helicase</keyword>
<evidence type="ECO:0000256" key="2">
    <source>
        <dbReference type="ARBA" id="ARBA00022801"/>
    </source>
</evidence>
<feature type="domain" description="DNA2/NAM7 helicase helicase" evidence="6">
    <location>
        <begin position="114"/>
        <end position="313"/>
    </location>
</feature>
<protein>
    <recommendedName>
        <fullName evidence="10">Helicase ATP-binding domain-containing protein</fullName>
    </recommendedName>
</protein>
<evidence type="ECO:0000256" key="3">
    <source>
        <dbReference type="ARBA" id="ARBA00022806"/>
    </source>
</evidence>
<dbReference type="GO" id="GO:0005694">
    <property type="term" value="C:chromosome"/>
    <property type="evidence" value="ECO:0007669"/>
    <property type="project" value="UniProtKB-ARBA"/>
</dbReference>
<evidence type="ECO:0000256" key="5">
    <source>
        <dbReference type="SAM" id="MobiDB-lite"/>
    </source>
</evidence>
<evidence type="ECO:0000256" key="4">
    <source>
        <dbReference type="ARBA" id="ARBA00022840"/>
    </source>
</evidence>
<keyword evidence="4" id="KW-0067">ATP-binding</keyword>
<dbReference type="Proteomes" id="UP000709295">
    <property type="component" value="Unassembled WGS sequence"/>
</dbReference>
<feature type="region of interest" description="Disordered" evidence="5">
    <location>
        <begin position="1"/>
        <end position="33"/>
    </location>
</feature>
<organism evidence="8 9">
    <name type="scientific">Phytophthora aleatoria</name>
    <dbReference type="NCBI Taxonomy" id="2496075"/>
    <lineage>
        <taxon>Eukaryota</taxon>
        <taxon>Sar</taxon>
        <taxon>Stramenopiles</taxon>
        <taxon>Oomycota</taxon>
        <taxon>Peronosporomycetes</taxon>
        <taxon>Peronosporales</taxon>
        <taxon>Peronosporaceae</taxon>
        <taxon>Phytophthora</taxon>
    </lineage>
</organism>
<dbReference type="AlphaFoldDB" id="A0A8J5JBV5"/>
<feature type="domain" description="DNA2/NAM7 helicase-like C-terminal" evidence="7">
    <location>
        <begin position="320"/>
        <end position="533"/>
    </location>
</feature>
<feature type="compositionally biased region" description="Low complexity" evidence="5">
    <location>
        <begin position="86"/>
        <end position="105"/>
    </location>
</feature>
<feature type="region of interest" description="Disordered" evidence="5">
    <location>
        <begin position="47"/>
        <end position="105"/>
    </location>
</feature>
<name>A0A8J5JBV5_9STRA</name>
<dbReference type="GO" id="GO:0005524">
    <property type="term" value="F:ATP binding"/>
    <property type="evidence" value="ECO:0007669"/>
    <property type="project" value="UniProtKB-KW"/>
</dbReference>
<reference evidence="8" key="1">
    <citation type="submission" date="2021-01" db="EMBL/GenBank/DDBJ databases">
        <title>Phytophthora aleatoria, a newly-described species from Pinus radiata is distinct from Phytophthora cactorum isolates based on comparative genomics.</title>
        <authorList>
            <person name="Mcdougal R."/>
            <person name="Panda P."/>
            <person name="Williams N."/>
            <person name="Studholme D.J."/>
        </authorList>
    </citation>
    <scope>NUCLEOTIDE SEQUENCE</scope>
    <source>
        <strain evidence="8">NZFS 4037</strain>
    </source>
</reference>
<comment type="caution">
    <text evidence="8">The sequence shown here is derived from an EMBL/GenBank/DDBJ whole genome shotgun (WGS) entry which is preliminary data.</text>
</comment>
<dbReference type="PANTHER" id="PTHR10887:SF495">
    <property type="entry name" value="HELICASE SENATAXIN ISOFORM X1-RELATED"/>
    <property type="match status" value="1"/>
</dbReference>
<dbReference type="GO" id="GO:0016787">
    <property type="term" value="F:hydrolase activity"/>
    <property type="evidence" value="ECO:0007669"/>
    <property type="project" value="UniProtKB-KW"/>
</dbReference>
<dbReference type="EMBL" id="JAENGY010000019">
    <property type="protein sequence ID" value="KAG6976867.1"/>
    <property type="molecule type" value="Genomic_DNA"/>
</dbReference>
<evidence type="ECO:0008006" key="10">
    <source>
        <dbReference type="Google" id="ProtNLM"/>
    </source>
</evidence>
<feature type="compositionally biased region" description="Low complexity" evidence="5">
    <location>
        <begin position="187"/>
        <end position="199"/>
    </location>
</feature>
<feature type="region of interest" description="Disordered" evidence="5">
    <location>
        <begin position="187"/>
        <end position="210"/>
    </location>
</feature>
<dbReference type="GO" id="GO:0004386">
    <property type="term" value="F:helicase activity"/>
    <property type="evidence" value="ECO:0007669"/>
    <property type="project" value="UniProtKB-KW"/>
</dbReference>
<dbReference type="FunFam" id="3.40.50.300:FF:000326">
    <property type="entry name" value="P-loop containing nucleoside triphosphate hydrolase"/>
    <property type="match status" value="1"/>
</dbReference>